<keyword evidence="5" id="KW-1185">Reference proteome</keyword>
<dbReference type="Proteomes" id="UP000286681">
    <property type="component" value="Unassembled WGS sequence"/>
</dbReference>
<feature type="region of interest" description="Disordered" evidence="1">
    <location>
        <begin position="220"/>
        <end position="239"/>
    </location>
</feature>
<dbReference type="AlphaFoldDB" id="A0A1L6JEF9"/>
<reference evidence="4 6" key="3">
    <citation type="submission" date="2018-07" db="EMBL/GenBank/DDBJ databases">
        <title>Genomic and Epidemiologic Investigation of an Indolent Hospital Outbreak.</title>
        <authorList>
            <person name="Johnson R.C."/>
            <person name="Deming C."/>
            <person name="Conlan S."/>
            <person name="Zellmer C.J."/>
            <person name="Michelin A.V."/>
            <person name="Lee-Lin S."/>
            <person name="Thomas P.J."/>
            <person name="Park M."/>
            <person name="Weingarten R.A."/>
            <person name="Less J."/>
            <person name="Dekker J.P."/>
            <person name="Frank K.M."/>
            <person name="Musser K.A."/>
            <person name="Mcquiston J.R."/>
            <person name="Henderson D.K."/>
            <person name="Lau A.F."/>
            <person name="Palmore T.N."/>
            <person name="Segre J.A."/>
        </authorList>
    </citation>
    <scope>NUCLEOTIDE SEQUENCE [LARGE SCALE GENOMIC DNA]</scope>
    <source>
        <strain evidence="4 6">SK-NIH.Env10_0317</strain>
    </source>
</reference>
<keyword evidence="2" id="KW-1133">Transmembrane helix</keyword>
<evidence type="ECO:0000313" key="5">
    <source>
        <dbReference type="Proteomes" id="UP000185161"/>
    </source>
</evidence>
<accession>A0A1L6JEF9</accession>
<evidence type="ECO:0000313" key="4">
    <source>
        <dbReference type="EMBL" id="RSV02122.1"/>
    </source>
</evidence>
<evidence type="ECO:0000256" key="2">
    <source>
        <dbReference type="SAM" id="Phobius"/>
    </source>
</evidence>
<dbReference type="EMBL" id="CP018820">
    <property type="protein sequence ID" value="APR54316.1"/>
    <property type="molecule type" value="Genomic_DNA"/>
</dbReference>
<evidence type="ECO:0000256" key="1">
    <source>
        <dbReference type="SAM" id="MobiDB-lite"/>
    </source>
</evidence>
<feature type="compositionally biased region" description="Basic and acidic residues" evidence="1">
    <location>
        <begin position="225"/>
        <end position="239"/>
    </location>
</feature>
<dbReference type="KEGG" id="skr:BRX40_19555"/>
<evidence type="ECO:0000313" key="6">
    <source>
        <dbReference type="Proteomes" id="UP000286681"/>
    </source>
</evidence>
<proteinExistence type="predicted"/>
<gene>
    <name evidence="3" type="ORF">BRX40_19555</name>
    <name evidence="4" type="ORF">CA257_13105</name>
</gene>
<sequence length="239" mass="27732">MILCFLLGLVWQALTSRPTLIGLRDFVAMIVDALGSCLTFVFSGTKITDWISVGITAIAAVVALNAYRYTRRAAREAHAQTLFREYLKFRADVQSSERELPKDGDFISYKLHALEELWDYVEQMIIFWSDKNSGGRRKDPRKLNIWPMSIIPPLGKSRREEWQKYFKSWEQTIAYQITRDGEETTKHILLPHIEEVYGKRFLQFVKKIPEVDSYMSKIATNCEPDPEKTPANRKPPKPE</sequence>
<reference evidence="3" key="1">
    <citation type="submission" date="2016-12" db="EMBL/GenBank/DDBJ databases">
        <title>Whole genome sequencing of Sphingomonas koreensis.</title>
        <authorList>
            <person name="Conlan S."/>
            <person name="Thomas P.J."/>
            <person name="Mullikin J."/>
            <person name="Palmore T.N."/>
            <person name="Frank K.M."/>
            <person name="Segre J.A."/>
        </authorList>
    </citation>
    <scope>NUCLEOTIDE SEQUENCE</scope>
    <source>
        <strain evidence="3">ABOJV</strain>
    </source>
</reference>
<dbReference type="EMBL" id="QQWO01000010">
    <property type="protein sequence ID" value="RSV02122.1"/>
    <property type="molecule type" value="Genomic_DNA"/>
</dbReference>
<dbReference type="Proteomes" id="UP000185161">
    <property type="component" value="Chromosome"/>
</dbReference>
<name>A0A1L6JEF9_9SPHN</name>
<keyword evidence="2" id="KW-0472">Membrane</keyword>
<feature type="transmembrane region" description="Helical" evidence="2">
    <location>
        <begin position="50"/>
        <end position="67"/>
    </location>
</feature>
<organism evidence="3 5">
    <name type="scientific">Sphingomonas koreensis</name>
    <dbReference type="NCBI Taxonomy" id="93064"/>
    <lineage>
        <taxon>Bacteria</taxon>
        <taxon>Pseudomonadati</taxon>
        <taxon>Pseudomonadota</taxon>
        <taxon>Alphaproteobacteria</taxon>
        <taxon>Sphingomonadales</taxon>
        <taxon>Sphingomonadaceae</taxon>
        <taxon>Sphingomonas</taxon>
    </lineage>
</organism>
<evidence type="ECO:0000313" key="3">
    <source>
        <dbReference type="EMBL" id="APR54316.1"/>
    </source>
</evidence>
<reference evidence="5" key="2">
    <citation type="submission" date="2016-12" db="EMBL/GenBank/DDBJ databases">
        <title>Whole genome sequencing of Sphingomonas sp. ABOJV.</title>
        <authorList>
            <person name="Conlan S."/>
            <person name="Thomas P.J."/>
            <person name="Mullikin J."/>
            <person name="Palmore T.N."/>
            <person name="Frank K.M."/>
            <person name="Segre J.A."/>
        </authorList>
    </citation>
    <scope>NUCLEOTIDE SEQUENCE [LARGE SCALE GENOMIC DNA]</scope>
    <source>
        <strain evidence="5">ABOJV</strain>
    </source>
</reference>
<protein>
    <submittedName>
        <fullName evidence="3">Uncharacterized protein</fullName>
    </submittedName>
</protein>
<keyword evidence="2" id="KW-0812">Transmembrane</keyword>